<dbReference type="EMBL" id="AHKC01009795">
    <property type="protein sequence ID" value="EKF32516.1"/>
    <property type="molecule type" value="Genomic_DNA"/>
</dbReference>
<evidence type="ECO:0000313" key="3">
    <source>
        <dbReference type="Proteomes" id="UP000007350"/>
    </source>
</evidence>
<comment type="caution">
    <text evidence="2">The sequence shown here is derived from an EMBL/GenBank/DDBJ whole genome shotgun (WGS) entry which is preliminary data.</text>
</comment>
<evidence type="ECO:0000313" key="2">
    <source>
        <dbReference type="EMBL" id="EKF32516.1"/>
    </source>
</evidence>
<reference evidence="2 3" key="1">
    <citation type="journal article" date="2012" name="BMC Genomics">
        <title>Comparative genomic analysis of human infective Trypanosoma cruzi lineages with the bat-restricted subspecies T. cruzi marinkellei.</title>
        <authorList>
            <person name="Franzen O."/>
            <person name="Talavera-Lopez C."/>
            <person name="Ochaya S."/>
            <person name="Butler C.E."/>
            <person name="Messenger L.A."/>
            <person name="Lewis M.D."/>
            <person name="Llewellyn M.S."/>
            <person name="Marinkelle C.J."/>
            <person name="Tyler K.M."/>
            <person name="Miles M.A."/>
            <person name="Andersson B."/>
        </authorList>
    </citation>
    <scope>NUCLEOTIDE SEQUENCE [LARGE SCALE GENOMIC DNA]</scope>
    <source>
        <strain evidence="2 3">B7</strain>
    </source>
</reference>
<dbReference type="Proteomes" id="UP000007350">
    <property type="component" value="Unassembled WGS sequence"/>
</dbReference>
<organism evidence="2 3">
    <name type="scientific">Trypanosoma cruzi marinkellei</name>
    <dbReference type="NCBI Taxonomy" id="85056"/>
    <lineage>
        <taxon>Eukaryota</taxon>
        <taxon>Discoba</taxon>
        <taxon>Euglenozoa</taxon>
        <taxon>Kinetoplastea</taxon>
        <taxon>Metakinetoplastina</taxon>
        <taxon>Trypanosomatida</taxon>
        <taxon>Trypanosomatidae</taxon>
        <taxon>Trypanosoma</taxon>
        <taxon>Schizotrypanum</taxon>
    </lineage>
</organism>
<accession>K2NCD1</accession>
<feature type="region of interest" description="Disordered" evidence="1">
    <location>
        <begin position="293"/>
        <end position="318"/>
    </location>
</feature>
<evidence type="ECO:0000256" key="1">
    <source>
        <dbReference type="SAM" id="MobiDB-lite"/>
    </source>
</evidence>
<feature type="region of interest" description="Disordered" evidence="1">
    <location>
        <begin position="253"/>
        <end position="274"/>
    </location>
</feature>
<feature type="compositionally biased region" description="Polar residues" evidence="1">
    <location>
        <begin position="296"/>
        <end position="314"/>
    </location>
</feature>
<keyword evidence="3" id="KW-1185">Reference proteome</keyword>
<name>K2NCD1_TRYCR</name>
<protein>
    <submittedName>
        <fullName evidence="2">Uncharacterized protein</fullName>
    </submittedName>
</protein>
<proteinExistence type="predicted"/>
<sequence length="647" mass="71899">MRVSRVYAMCGASSICRRPSWTQPRQGIPPSVANVLTQSERDTVGVELHLPSFASVAFAGRDEMRHNVRRTVAAVESVIHACADAALPLDYITLRCCAPFSEGESWTEEEWKLALSFLRDLAMQLLPMFSVSLLFPITASNTLPASCISNMFDMLHRVGWKNLLVGLPPSTSSAVLGATAEGAEAPVHPAVRGWISLLHGTGGDHHFSRSQPIPWTGLFPWILQEGFLDRFSVGLSVDLYTSLQSLSLLKETDDESGGANRFSSSSRRNRKELESSFTREQLLKFRQTTRKEEDLSWNQQEKAQQQLRTQSCQGSKGPELITLSTPPREFSDMLLSQHQSFLDAEKSDVGQEILMMAQFLQQASEEHAPKQEDRLQKRRTTLVEYEVDVVHGKKGTSEVAVGRQVGKCSLYWQLLEEIAQRTRAQYMCTTPCVNPASLQAWKQACVEEFACNNKGVNNQGDDSFLAFLPVVHTLWPLLHPVQVERVRRQTISSAAIMDDKVLTDALEFLPQETQQALQQALRDIPPLFLQRTLNGAVEPRRETQIHYEAGGVRLSCGNNGRSNAPEILGAGTATHQTLFSDMPAGVLHHICDVEKTFRQGPMKKTLETSIETLRAGGVHASKCHFLISVPCDTGLPVLTESLRLLCP</sequence>
<dbReference type="AlphaFoldDB" id="K2NCD1"/>
<dbReference type="OrthoDB" id="240777at2759"/>
<gene>
    <name evidence="2" type="ORF">MOQ_003633</name>
</gene>